<dbReference type="SMART" id="SM00034">
    <property type="entry name" value="CLECT"/>
    <property type="match status" value="1"/>
</dbReference>
<proteinExistence type="predicted"/>
<dbReference type="PROSITE" id="PS50041">
    <property type="entry name" value="C_TYPE_LECTIN_2"/>
    <property type="match status" value="1"/>
</dbReference>
<comment type="caution">
    <text evidence="3">The sequence shown here is derived from an EMBL/GenBank/DDBJ whole genome shotgun (WGS) entry which is preliminary data.</text>
</comment>
<sequence>MKFLLLVALLFGVASAQFGFFRRSPQNRFNNNFVRGGRVPVDQRLGNSEYHFSWLYAGPNAKWEWPGAVSYCRSLGREWAPISITSRAENDLAVNAISRGRVDYIWTGGHIRNGRWSWLHGDPFVDIGAWSRTGGFRRPQPDNREGNESCLSILNHIYPQDTITWHDVGCSHRKPTICERRI</sequence>
<dbReference type="PANTHER" id="PTHR21407:SF1">
    <property type="entry name" value="RE43931P"/>
    <property type="match status" value="1"/>
</dbReference>
<dbReference type="EMBL" id="SEYY01021187">
    <property type="protein sequence ID" value="KAB7496620.1"/>
    <property type="molecule type" value="Genomic_DNA"/>
</dbReference>
<name>A0A5N5SVC3_9CRUS</name>
<dbReference type="PANTHER" id="PTHR21407">
    <property type="entry name" value="RE43931P-RELATED"/>
    <property type="match status" value="1"/>
</dbReference>
<dbReference type="AlphaFoldDB" id="A0A5N5SVC3"/>
<gene>
    <name evidence="3" type="ORF">Anas_12306</name>
</gene>
<evidence type="ECO:0000313" key="3">
    <source>
        <dbReference type="EMBL" id="KAB7496620.1"/>
    </source>
</evidence>
<dbReference type="CDD" id="cd00037">
    <property type="entry name" value="CLECT"/>
    <property type="match status" value="1"/>
</dbReference>
<dbReference type="InterPro" id="IPR001304">
    <property type="entry name" value="C-type_lectin-like"/>
</dbReference>
<protein>
    <recommendedName>
        <fullName evidence="2">C-type lectin domain-containing protein</fullName>
    </recommendedName>
</protein>
<dbReference type="OrthoDB" id="6375279at2759"/>
<dbReference type="Proteomes" id="UP000326759">
    <property type="component" value="Unassembled WGS sequence"/>
</dbReference>
<organism evidence="3 4">
    <name type="scientific">Armadillidium nasatum</name>
    <dbReference type="NCBI Taxonomy" id="96803"/>
    <lineage>
        <taxon>Eukaryota</taxon>
        <taxon>Metazoa</taxon>
        <taxon>Ecdysozoa</taxon>
        <taxon>Arthropoda</taxon>
        <taxon>Crustacea</taxon>
        <taxon>Multicrustacea</taxon>
        <taxon>Malacostraca</taxon>
        <taxon>Eumalacostraca</taxon>
        <taxon>Peracarida</taxon>
        <taxon>Isopoda</taxon>
        <taxon>Oniscidea</taxon>
        <taxon>Crinocheta</taxon>
        <taxon>Armadillidiidae</taxon>
        <taxon>Armadillidium</taxon>
    </lineage>
</organism>
<accession>A0A5N5SVC3</accession>
<dbReference type="Gene3D" id="3.10.100.10">
    <property type="entry name" value="Mannose-Binding Protein A, subunit A"/>
    <property type="match status" value="1"/>
</dbReference>
<dbReference type="Pfam" id="PF00059">
    <property type="entry name" value="Lectin_C"/>
    <property type="match status" value="1"/>
</dbReference>
<dbReference type="SUPFAM" id="SSF56436">
    <property type="entry name" value="C-type lectin-like"/>
    <property type="match status" value="1"/>
</dbReference>
<keyword evidence="4" id="KW-1185">Reference proteome</keyword>
<feature type="chain" id="PRO_5024288396" description="C-type lectin domain-containing protein" evidence="1">
    <location>
        <begin position="17"/>
        <end position="182"/>
    </location>
</feature>
<evidence type="ECO:0000313" key="4">
    <source>
        <dbReference type="Proteomes" id="UP000326759"/>
    </source>
</evidence>
<evidence type="ECO:0000256" key="1">
    <source>
        <dbReference type="SAM" id="SignalP"/>
    </source>
</evidence>
<dbReference type="InterPro" id="IPR016186">
    <property type="entry name" value="C-type_lectin-like/link_sf"/>
</dbReference>
<reference evidence="3 4" key="1">
    <citation type="journal article" date="2019" name="PLoS Biol.">
        <title>Sex chromosomes control vertical transmission of feminizing Wolbachia symbionts in an isopod.</title>
        <authorList>
            <person name="Becking T."/>
            <person name="Chebbi M.A."/>
            <person name="Giraud I."/>
            <person name="Moumen B."/>
            <person name="Laverre T."/>
            <person name="Caubet Y."/>
            <person name="Peccoud J."/>
            <person name="Gilbert C."/>
            <person name="Cordaux R."/>
        </authorList>
    </citation>
    <scope>NUCLEOTIDE SEQUENCE [LARGE SCALE GENOMIC DNA]</scope>
    <source>
        <strain evidence="3">ANa2</strain>
        <tissue evidence="3">Whole body excluding digestive tract and cuticle</tissue>
    </source>
</reference>
<keyword evidence="1" id="KW-0732">Signal</keyword>
<feature type="domain" description="C-type lectin" evidence="2">
    <location>
        <begin position="45"/>
        <end position="179"/>
    </location>
</feature>
<dbReference type="InterPro" id="IPR016187">
    <property type="entry name" value="CTDL_fold"/>
</dbReference>
<feature type="signal peptide" evidence="1">
    <location>
        <begin position="1"/>
        <end position="16"/>
    </location>
</feature>
<evidence type="ECO:0000259" key="2">
    <source>
        <dbReference type="PROSITE" id="PS50041"/>
    </source>
</evidence>